<evidence type="ECO:0000313" key="3">
    <source>
        <dbReference type="EMBL" id="NYI75530.1"/>
    </source>
</evidence>
<dbReference type="PIRSF" id="PIRSF000429">
    <property type="entry name" value="Ac-CoA_Ac_transf"/>
    <property type="match status" value="1"/>
</dbReference>
<dbReference type="RefSeq" id="WP_179656244.1">
    <property type="nucleotide sequence ID" value="NZ_JACBZR010000001.1"/>
</dbReference>
<dbReference type="EMBL" id="JACBZR010000001">
    <property type="protein sequence ID" value="NYI75530.1"/>
    <property type="molecule type" value="Genomic_DNA"/>
</dbReference>
<sequence length="402" mass="42525">MASNGLRDVAIVGVGATPYYKRGESVPKTTTQLACEAILAACEDAGINVKEIDGFAYYSGAGAGYGDKMDTADFMETLGIPEVTFTASLTSGGGGSAGSIGLARAAIVAGDATVVVSVMALQQAKQRLGTVFSAVAPDPINSFLQPSGLAGPGHLMSVLARRHMHQYGTRREAFAEIAISSRNNALNRPKARMKKPLTLEDYFNARMIAEPLCLYDFCQETDGAVAVITTSMDRARDLKQKPVPVVAVSHGGTRDWGRAFAWFGMPDETFASSGNKPIADRLYKQAGVTAQDIDVALLYDHFTPMVLMQIEDYGFCEKGEGGGFVESGAIRYSADRKAGNIPVNTHGGQLSEAYIIGMTHILEGVEQMRGTAINQVNDAELALVTGGPASLPVSALILGRDS</sequence>
<gene>
    <name evidence="3" type="ORF">BJ988_000178</name>
</gene>
<organism evidence="3 4">
    <name type="scientific">Nocardioides panzhihuensis</name>
    <dbReference type="NCBI Taxonomy" id="860243"/>
    <lineage>
        <taxon>Bacteria</taxon>
        <taxon>Bacillati</taxon>
        <taxon>Actinomycetota</taxon>
        <taxon>Actinomycetes</taxon>
        <taxon>Propionibacteriales</taxon>
        <taxon>Nocardioidaceae</taxon>
        <taxon>Nocardioides</taxon>
    </lineage>
</organism>
<dbReference type="CDD" id="cd00829">
    <property type="entry name" value="SCP-x_thiolase"/>
    <property type="match status" value="1"/>
</dbReference>
<evidence type="ECO:0000259" key="1">
    <source>
        <dbReference type="Pfam" id="PF00108"/>
    </source>
</evidence>
<proteinExistence type="predicted"/>
<dbReference type="PANTHER" id="PTHR42870:SF1">
    <property type="entry name" value="NON-SPECIFIC LIPID-TRANSFER PROTEIN-LIKE 2"/>
    <property type="match status" value="1"/>
</dbReference>
<keyword evidence="4" id="KW-1185">Reference proteome</keyword>
<keyword evidence="3" id="KW-0808">Transferase</keyword>
<dbReference type="InterPro" id="IPR002155">
    <property type="entry name" value="Thiolase"/>
</dbReference>
<dbReference type="Pfam" id="PF00108">
    <property type="entry name" value="Thiolase_N"/>
    <property type="match status" value="1"/>
</dbReference>
<dbReference type="GO" id="GO:0016747">
    <property type="term" value="F:acyltransferase activity, transferring groups other than amino-acyl groups"/>
    <property type="evidence" value="ECO:0007669"/>
    <property type="project" value="InterPro"/>
</dbReference>
<dbReference type="Gene3D" id="3.40.47.10">
    <property type="match status" value="1"/>
</dbReference>
<protein>
    <submittedName>
        <fullName evidence="3">Acetyl-CoA acetyltransferase</fullName>
    </submittedName>
</protein>
<dbReference type="Proteomes" id="UP000564496">
    <property type="component" value="Unassembled WGS sequence"/>
</dbReference>
<dbReference type="InterPro" id="IPR055140">
    <property type="entry name" value="Thiolase_C_2"/>
</dbReference>
<feature type="domain" description="Thiolase N-terminal" evidence="1">
    <location>
        <begin position="9"/>
        <end position="228"/>
    </location>
</feature>
<name>A0A7Z0IQ94_9ACTN</name>
<comment type="caution">
    <text evidence="3">The sequence shown here is derived from an EMBL/GenBank/DDBJ whole genome shotgun (WGS) entry which is preliminary data.</text>
</comment>
<dbReference type="InterPro" id="IPR020616">
    <property type="entry name" value="Thiolase_N"/>
</dbReference>
<dbReference type="PANTHER" id="PTHR42870">
    <property type="entry name" value="ACETYL-COA C-ACETYLTRANSFERASE"/>
    <property type="match status" value="1"/>
</dbReference>
<dbReference type="InterPro" id="IPR016039">
    <property type="entry name" value="Thiolase-like"/>
</dbReference>
<feature type="domain" description="Thiolase C-terminal" evidence="2">
    <location>
        <begin position="273"/>
        <end position="386"/>
    </location>
</feature>
<reference evidence="3 4" key="1">
    <citation type="submission" date="2020-07" db="EMBL/GenBank/DDBJ databases">
        <title>Sequencing the genomes of 1000 actinobacteria strains.</title>
        <authorList>
            <person name="Klenk H.-P."/>
        </authorList>
    </citation>
    <scope>NUCLEOTIDE SEQUENCE [LARGE SCALE GENOMIC DNA]</scope>
    <source>
        <strain evidence="3 4">DSM 26487</strain>
    </source>
</reference>
<dbReference type="AlphaFoldDB" id="A0A7Z0IQ94"/>
<accession>A0A7Z0IQ94</accession>
<dbReference type="Pfam" id="PF22691">
    <property type="entry name" value="Thiolase_C_1"/>
    <property type="match status" value="1"/>
</dbReference>
<evidence type="ECO:0000259" key="2">
    <source>
        <dbReference type="Pfam" id="PF22691"/>
    </source>
</evidence>
<evidence type="ECO:0000313" key="4">
    <source>
        <dbReference type="Proteomes" id="UP000564496"/>
    </source>
</evidence>
<dbReference type="SUPFAM" id="SSF53901">
    <property type="entry name" value="Thiolase-like"/>
    <property type="match status" value="2"/>
</dbReference>